<keyword evidence="1" id="KW-1133">Transmembrane helix</keyword>
<evidence type="ECO:0000313" key="2">
    <source>
        <dbReference type="EMBL" id="WTU44620.1"/>
    </source>
</evidence>
<organism evidence="2">
    <name type="scientific">Streptomyces sp. NBC_00060</name>
    <dbReference type="NCBI Taxonomy" id="2975636"/>
    <lineage>
        <taxon>Bacteria</taxon>
        <taxon>Bacillati</taxon>
        <taxon>Actinomycetota</taxon>
        <taxon>Actinomycetes</taxon>
        <taxon>Kitasatosporales</taxon>
        <taxon>Streptomycetaceae</taxon>
        <taxon>Streptomyces</taxon>
    </lineage>
</organism>
<sequence>MNLEMVREQTRSYFTDVLLKGTYILGYVLTTAGGVFGAYWLILLNGSLAAAGLGGAGALAQASRAVQKHERERKAARLAAWAACTPPIIQANMVREIRSLMGDWVRRAALACSAVLCLAGIAAGIFFLACQNAAMGGGCLVWAALVFKLTWWLSRQLEKRQAARAVRL</sequence>
<protein>
    <submittedName>
        <fullName evidence="2">Uncharacterized protein</fullName>
    </submittedName>
</protein>
<dbReference type="AlphaFoldDB" id="A0AAU2H8B2"/>
<reference evidence="2" key="1">
    <citation type="submission" date="2022-10" db="EMBL/GenBank/DDBJ databases">
        <title>The complete genomes of actinobacterial strains from the NBC collection.</title>
        <authorList>
            <person name="Joergensen T.S."/>
            <person name="Alvarez Arevalo M."/>
            <person name="Sterndorff E.B."/>
            <person name="Faurdal D."/>
            <person name="Vuksanovic O."/>
            <person name="Mourched A.-S."/>
            <person name="Charusanti P."/>
            <person name="Shaw S."/>
            <person name="Blin K."/>
            <person name="Weber T."/>
        </authorList>
    </citation>
    <scope>NUCLEOTIDE SEQUENCE</scope>
    <source>
        <strain evidence="2">NBC_00060</strain>
    </source>
</reference>
<feature type="transmembrane region" description="Helical" evidence="1">
    <location>
        <begin position="108"/>
        <end position="129"/>
    </location>
</feature>
<dbReference type="EMBL" id="CP108253">
    <property type="protein sequence ID" value="WTU44620.1"/>
    <property type="molecule type" value="Genomic_DNA"/>
</dbReference>
<evidence type="ECO:0000256" key="1">
    <source>
        <dbReference type="SAM" id="Phobius"/>
    </source>
</evidence>
<feature type="transmembrane region" description="Helical" evidence="1">
    <location>
        <begin position="48"/>
        <end position="66"/>
    </location>
</feature>
<proteinExistence type="predicted"/>
<name>A0AAU2H8B2_9ACTN</name>
<feature type="transmembrane region" description="Helical" evidence="1">
    <location>
        <begin position="21"/>
        <end position="42"/>
    </location>
</feature>
<accession>A0AAU2H8B2</accession>
<keyword evidence="1" id="KW-0472">Membrane</keyword>
<feature type="transmembrane region" description="Helical" evidence="1">
    <location>
        <begin position="135"/>
        <end position="154"/>
    </location>
</feature>
<gene>
    <name evidence="2" type="ORF">OHV25_36030</name>
</gene>
<keyword evidence="1" id="KW-0812">Transmembrane</keyword>